<keyword evidence="9" id="KW-1185">Reference proteome</keyword>
<name>A0AA35X566_GEOBA</name>
<evidence type="ECO:0000256" key="4">
    <source>
        <dbReference type="ARBA" id="ARBA00022946"/>
    </source>
</evidence>
<evidence type="ECO:0000256" key="3">
    <source>
        <dbReference type="ARBA" id="ARBA00022792"/>
    </source>
</evidence>
<dbReference type="EMBL" id="CASHTH010003408">
    <property type="protein sequence ID" value="CAI8044619.1"/>
    <property type="molecule type" value="Genomic_DNA"/>
</dbReference>
<dbReference type="Pfam" id="PF10231">
    <property type="entry name" value="COA8"/>
    <property type="match status" value="1"/>
</dbReference>
<proteinExistence type="inferred from homology"/>
<evidence type="ECO:0000313" key="8">
    <source>
        <dbReference type="EMBL" id="CAI8044619.1"/>
    </source>
</evidence>
<keyword evidence="5" id="KW-0496">Mitochondrion</keyword>
<evidence type="ECO:0000313" key="9">
    <source>
        <dbReference type="Proteomes" id="UP001174909"/>
    </source>
</evidence>
<dbReference type="PANTHER" id="PTHR31107:SF2">
    <property type="entry name" value="CYTOCHROME C OXIDASE ASSEMBLY FACTOR 8"/>
    <property type="match status" value="1"/>
</dbReference>
<comment type="subcellular location">
    <subcellularLocation>
        <location evidence="1">Mitochondrion inner membrane</location>
        <topology evidence="1">Peripheral membrane protein</topology>
        <orientation evidence="1">Matrix side</orientation>
    </subcellularLocation>
</comment>
<keyword evidence="3" id="KW-0999">Mitochondrion inner membrane</keyword>
<protein>
    <submittedName>
        <fullName evidence="8">Uncharacterized protein</fullName>
    </submittedName>
</protein>
<keyword evidence="4" id="KW-0809">Transit peptide</keyword>
<feature type="non-terminal residue" evidence="8">
    <location>
        <position position="1"/>
    </location>
</feature>
<evidence type="ECO:0000256" key="2">
    <source>
        <dbReference type="ARBA" id="ARBA00005453"/>
    </source>
</evidence>
<feature type="compositionally biased region" description="Polar residues" evidence="7">
    <location>
        <begin position="31"/>
        <end position="44"/>
    </location>
</feature>
<dbReference type="GO" id="GO:0005743">
    <property type="term" value="C:mitochondrial inner membrane"/>
    <property type="evidence" value="ECO:0007669"/>
    <property type="project" value="UniProtKB-SubCell"/>
</dbReference>
<dbReference type="InterPro" id="IPR018796">
    <property type="entry name" value="COA8"/>
</dbReference>
<evidence type="ECO:0000256" key="5">
    <source>
        <dbReference type="ARBA" id="ARBA00023128"/>
    </source>
</evidence>
<evidence type="ECO:0000256" key="1">
    <source>
        <dbReference type="ARBA" id="ARBA00004443"/>
    </source>
</evidence>
<dbReference type="GO" id="GO:0097193">
    <property type="term" value="P:intrinsic apoptotic signaling pathway"/>
    <property type="evidence" value="ECO:0007669"/>
    <property type="project" value="InterPro"/>
</dbReference>
<sequence>MIVQQLSRTWERRMFLPQFLCKWAEPTNVATLHNSRSSRGSGSEANDDNYSGHIDTVGPPDPVSNIRPLRLREPSSADEKELQKLKFQMWALKHHFWTQHNTQFKQEKTQFAEGVLQRKRVSGEL</sequence>
<gene>
    <name evidence="8" type="ORF">GBAR_LOCUS24728</name>
</gene>
<accession>A0AA35X566</accession>
<dbReference type="Proteomes" id="UP001174909">
    <property type="component" value="Unassembled WGS sequence"/>
</dbReference>
<evidence type="ECO:0000256" key="6">
    <source>
        <dbReference type="ARBA" id="ARBA00023136"/>
    </source>
</evidence>
<comment type="caution">
    <text evidence="8">The sequence shown here is derived from an EMBL/GenBank/DDBJ whole genome shotgun (WGS) entry which is preliminary data.</text>
</comment>
<comment type="similarity">
    <text evidence="2">Belongs to the COA8 family.</text>
</comment>
<keyword evidence="6" id="KW-0472">Membrane</keyword>
<dbReference type="PANTHER" id="PTHR31107">
    <property type="entry name" value="APOPTOGENIC PROTEIN 1, MITOCHONDRIAL"/>
    <property type="match status" value="1"/>
</dbReference>
<evidence type="ECO:0000256" key="7">
    <source>
        <dbReference type="SAM" id="MobiDB-lite"/>
    </source>
</evidence>
<reference evidence="8" key="1">
    <citation type="submission" date="2023-03" db="EMBL/GenBank/DDBJ databases">
        <authorList>
            <person name="Steffen K."/>
            <person name="Cardenas P."/>
        </authorList>
    </citation>
    <scope>NUCLEOTIDE SEQUENCE</scope>
</reference>
<organism evidence="8 9">
    <name type="scientific">Geodia barretti</name>
    <name type="common">Barrett's horny sponge</name>
    <dbReference type="NCBI Taxonomy" id="519541"/>
    <lineage>
        <taxon>Eukaryota</taxon>
        <taxon>Metazoa</taxon>
        <taxon>Porifera</taxon>
        <taxon>Demospongiae</taxon>
        <taxon>Heteroscleromorpha</taxon>
        <taxon>Tetractinellida</taxon>
        <taxon>Astrophorina</taxon>
        <taxon>Geodiidae</taxon>
        <taxon>Geodia</taxon>
    </lineage>
</organism>
<dbReference type="AlphaFoldDB" id="A0AA35X566"/>
<feature type="region of interest" description="Disordered" evidence="7">
    <location>
        <begin position="31"/>
        <end position="67"/>
    </location>
</feature>